<dbReference type="Proteomes" id="UP000199079">
    <property type="component" value="Unassembled WGS sequence"/>
</dbReference>
<gene>
    <name evidence="3" type="ORF">SAMN05216564_101430</name>
</gene>
<dbReference type="InterPro" id="IPR006076">
    <property type="entry name" value="FAD-dep_OxRdtase"/>
</dbReference>
<dbReference type="OrthoDB" id="168391at2157"/>
<name>A0A1H3EG20_9EURY</name>
<evidence type="ECO:0000259" key="2">
    <source>
        <dbReference type="Pfam" id="PF01266"/>
    </source>
</evidence>
<dbReference type="EMBL" id="FNPC01000001">
    <property type="protein sequence ID" value="SDX77651.1"/>
    <property type="molecule type" value="Genomic_DNA"/>
</dbReference>
<keyword evidence="4" id="KW-1185">Reference proteome</keyword>
<dbReference type="Gene3D" id="3.50.50.60">
    <property type="entry name" value="FAD/NAD(P)-binding domain"/>
    <property type="match status" value="1"/>
</dbReference>
<dbReference type="InterPro" id="IPR036188">
    <property type="entry name" value="FAD/NAD-bd_sf"/>
</dbReference>
<feature type="domain" description="FAD dependent oxidoreductase" evidence="2">
    <location>
        <begin position="2"/>
        <end position="352"/>
    </location>
</feature>
<sequence>MRVIVVGGGIVGFACAYYLADRGADVTVLEKSSIGAGATDRAAGGIRAQFSTPVSIRLSLESIDVWESFEETFGVDIGYRRPGYLYLAREEATADLFRETIPVQNDHGVPSEFLPPEDARRHVPGLRTETYVGAAYCPTDGFADPHLGLQGFSRAATAAGATVETGVEVTDVLRTDDGAVTGVDTTDGRYEADAVVNAAGAWSPRIAAMADVRLPVTPRRRQAMVVDPETPVPEDTPFVTDLDDGVYFRPERDGAALVGGHFAREDPERDPDAYRTSHDLAWAAETLEHAATVTDRFGPRSEIVRGWAGLYAMTPDHHPIIEESRPGFVTATGFSGHGFMQSPAAGQVVSELVLDGAAGTVDVSELTADRFERDAALHETYFSA</sequence>
<accession>A0A1H3EG20</accession>
<keyword evidence="1" id="KW-0560">Oxidoreductase</keyword>
<organism evidence="3 4">
    <name type="scientific">Halopenitus persicus</name>
    <dbReference type="NCBI Taxonomy" id="1048396"/>
    <lineage>
        <taxon>Archaea</taxon>
        <taxon>Methanobacteriati</taxon>
        <taxon>Methanobacteriota</taxon>
        <taxon>Stenosarchaea group</taxon>
        <taxon>Halobacteria</taxon>
        <taxon>Halobacteriales</taxon>
        <taxon>Haloferacaceae</taxon>
        <taxon>Halopenitus</taxon>
    </lineage>
</organism>
<dbReference type="GO" id="GO:0016491">
    <property type="term" value="F:oxidoreductase activity"/>
    <property type="evidence" value="ECO:0007669"/>
    <property type="project" value="UniProtKB-KW"/>
</dbReference>
<dbReference type="GO" id="GO:0005737">
    <property type="term" value="C:cytoplasm"/>
    <property type="evidence" value="ECO:0007669"/>
    <property type="project" value="TreeGrafter"/>
</dbReference>
<evidence type="ECO:0000313" key="4">
    <source>
        <dbReference type="Proteomes" id="UP000199079"/>
    </source>
</evidence>
<dbReference type="SUPFAM" id="SSF51905">
    <property type="entry name" value="FAD/NAD(P)-binding domain"/>
    <property type="match status" value="1"/>
</dbReference>
<dbReference type="Gene3D" id="3.30.9.10">
    <property type="entry name" value="D-Amino Acid Oxidase, subunit A, domain 2"/>
    <property type="match status" value="1"/>
</dbReference>
<dbReference type="PANTHER" id="PTHR13847:SF287">
    <property type="entry name" value="FAD-DEPENDENT OXIDOREDUCTASE DOMAIN-CONTAINING PROTEIN 1"/>
    <property type="match status" value="1"/>
</dbReference>
<dbReference type="Pfam" id="PF01266">
    <property type="entry name" value="DAO"/>
    <property type="match status" value="1"/>
</dbReference>
<dbReference type="PROSITE" id="PS51257">
    <property type="entry name" value="PROKAR_LIPOPROTEIN"/>
    <property type="match status" value="1"/>
</dbReference>
<proteinExistence type="predicted"/>
<dbReference type="PANTHER" id="PTHR13847">
    <property type="entry name" value="SARCOSINE DEHYDROGENASE-RELATED"/>
    <property type="match status" value="1"/>
</dbReference>
<evidence type="ECO:0000256" key="1">
    <source>
        <dbReference type="ARBA" id="ARBA00023002"/>
    </source>
</evidence>
<dbReference type="AlphaFoldDB" id="A0A1H3EG20"/>
<evidence type="ECO:0000313" key="3">
    <source>
        <dbReference type="EMBL" id="SDX77651.1"/>
    </source>
</evidence>
<dbReference type="RefSeq" id="WP_021072848.1">
    <property type="nucleotide sequence ID" value="NZ_FNPC01000001.1"/>
</dbReference>
<protein>
    <submittedName>
        <fullName evidence="3">Sarcosine oxidase subunit beta</fullName>
    </submittedName>
</protein>
<reference evidence="4" key="1">
    <citation type="submission" date="2016-10" db="EMBL/GenBank/DDBJ databases">
        <authorList>
            <person name="Varghese N."/>
            <person name="Submissions S."/>
        </authorList>
    </citation>
    <scope>NUCLEOTIDE SEQUENCE [LARGE SCALE GENOMIC DNA]</scope>
    <source>
        <strain evidence="4">DC30,IBRC 10041,KCTC 4046</strain>
    </source>
</reference>
<dbReference type="GeneID" id="43839614"/>